<evidence type="ECO:0000256" key="6">
    <source>
        <dbReference type="PROSITE-ProRule" id="PRU00169"/>
    </source>
</evidence>
<feature type="modified residue" description="4-aspartylphosphate" evidence="6">
    <location>
        <position position="812"/>
    </location>
</feature>
<evidence type="ECO:0000256" key="1">
    <source>
        <dbReference type="ARBA" id="ARBA00000085"/>
    </source>
</evidence>
<feature type="domain" description="Histidine kinase" evidence="8">
    <location>
        <begin position="524"/>
        <end position="742"/>
    </location>
</feature>
<organism evidence="10 11">
    <name type="scientific">Agrilutibacter niabensis</name>
    <dbReference type="NCBI Taxonomy" id="380628"/>
    <lineage>
        <taxon>Bacteria</taxon>
        <taxon>Pseudomonadati</taxon>
        <taxon>Pseudomonadota</taxon>
        <taxon>Gammaproteobacteria</taxon>
        <taxon>Lysobacterales</taxon>
        <taxon>Lysobacteraceae</taxon>
        <taxon>Agrilutibacter</taxon>
    </lineage>
</organism>
<dbReference type="InterPro" id="IPR036097">
    <property type="entry name" value="HisK_dim/P_sf"/>
</dbReference>
<dbReference type="InterPro" id="IPR029016">
    <property type="entry name" value="GAF-like_dom_sf"/>
</dbReference>
<dbReference type="CDD" id="cd00082">
    <property type="entry name" value="HisKA"/>
    <property type="match status" value="1"/>
</dbReference>
<dbReference type="Pfam" id="PF02518">
    <property type="entry name" value="HATPase_c"/>
    <property type="match status" value="1"/>
</dbReference>
<dbReference type="InterPro" id="IPR000014">
    <property type="entry name" value="PAS"/>
</dbReference>
<evidence type="ECO:0000256" key="5">
    <source>
        <dbReference type="ARBA" id="ARBA00022777"/>
    </source>
</evidence>
<dbReference type="Pfam" id="PF08447">
    <property type="entry name" value="PAS_3"/>
    <property type="match status" value="1"/>
</dbReference>
<keyword evidence="5 10" id="KW-0418">Kinase</keyword>
<dbReference type="CDD" id="cd00130">
    <property type="entry name" value="PAS"/>
    <property type="match status" value="1"/>
</dbReference>
<accession>A0ABU1VT49</accession>
<protein>
    <recommendedName>
        <fullName evidence="2">histidine kinase</fullName>
        <ecNumber evidence="2">2.7.13.3</ecNumber>
    </recommendedName>
</protein>
<dbReference type="InterPro" id="IPR003018">
    <property type="entry name" value="GAF"/>
</dbReference>
<evidence type="ECO:0000313" key="10">
    <source>
        <dbReference type="EMBL" id="MDR7100666.1"/>
    </source>
</evidence>
<dbReference type="SUPFAM" id="SSF47384">
    <property type="entry name" value="Homodimeric domain of signal transducing histidine kinase"/>
    <property type="match status" value="1"/>
</dbReference>
<dbReference type="SMART" id="SM00387">
    <property type="entry name" value="HATPase_c"/>
    <property type="match status" value="1"/>
</dbReference>
<dbReference type="Gene3D" id="3.30.450.40">
    <property type="match status" value="2"/>
</dbReference>
<feature type="region of interest" description="Disordered" evidence="7">
    <location>
        <begin position="1"/>
        <end position="31"/>
    </location>
</feature>
<dbReference type="SUPFAM" id="SSF55785">
    <property type="entry name" value="PYP-like sensor domain (PAS domain)"/>
    <property type="match status" value="1"/>
</dbReference>
<gene>
    <name evidence="10" type="ORF">J2X04_003047</name>
</gene>
<dbReference type="PANTHER" id="PTHR43547">
    <property type="entry name" value="TWO-COMPONENT HISTIDINE KINASE"/>
    <property type="match status" value="1"/>
</dbReference>
<dbReference type="SMART" id="SM00388">
    <property type="entry name" value="HisKA"/>
    <property type="match status" value="1"/>
</dbReference>
<proteinExistence type="predicted"/>
<dbReference type="InterPro" id="IPR003594">
    <property type="entry name" value="HATPase_dom"/>
</dbReference>
<dbReference type="Pfam" id="PF13185">
    <property type="entry name" value="GAF_2"/>
    <property type="match status" value="1"/>
</dbReference>
<feature type="domain" description="Response regulatory" evidence="9">
    <location>
        <begin position="763"/>
        <end position="878"/>
    </location>
</feature>
<dbReference type="PRINTS" id="PR00344">
    <property type="entry name" value="BCTRLSENSOR"/>
</dbReference>
<dbReference type="EC" id="2.7.13.3" evidence="2"/>
<evidence type="ECO:0000256" key="2">
    <source>
        <dbReference type="ARBA" id="ARBA00012438"/>
    </source>
</evidence>
<dbReference type="GO" id="GO:0016301">
    <property type="term" value="F:kinase activity"/>
    <property type="evidence" value="ECO:0007669"/>
    <property type="project" value="UniProtKB-KW"/>
</dbReference>
<dbReference type="InterPro" id="IPR005467">
    <property type="entry name" value="His_kinase_dom"/>
</dbReference>
<dbReference type="InterPro" id="IPR001789">
    <property type="entry name" value="Sig_transdc_resp-reg_receiver"/>
</dbReference>
<dbReference type="InterPro" id="IPR035965">
    <property type="entry name" value="PAS-like_dom_sf"/>
</dbReference>
<name>A0ABU1VT49_9GAMM</name>
<reference evidence="10 11" key="1">
    <citation type="submission" date="2023-07" db="EMBL/GenBank/DDBJ databases">
        <title>Sorghum-associated microbial communities from plants grown in Nebraska, USA.</title>
        <authorList>
            <person name="Schachtman D."/>
        </authorList>
    </citation>
    <scope>NUCLEOTIDE SEQUENCE [LARGE SCALE GENOMIC DNA]</scope>
    <source>
        <strain evidence="10 11">BE187</strain>
    </source>
</reference>
<dbReference type="SUPFAM" id="SSF55781">
    <property type="entry name" value="GAF domain-like"/>
    <property type="match status" value="2"/>
</dbReference>
<dbReference type="SMART" id="SM00448">
    <property type="entry name" value="REC"/>
    <property type="match status" value="1"/>
</dbReference>
<evidence type="ECO:0000256" key="7">
    <source>
        <dbReference type="SAM" id="MobiDB-lite"/>
    </source>
</evidence>
<sequence>MASSAAGEGHAAGLPLSSSESAGTSRPADVPPVAIAADSAPAQFEHALQAGRIGTWHLDLVTHELTVSALCKANFGLPADADLTLERGLAAIPEPDRARVQRALDDAAAGHCDYDIEHRVIWPDGSIHWINARGGSGAAHGQPHSLSGVTVDITRPRRAEALAMAQNALLEKVALGRPRAECLEAVNQAVHGLNPRSHGCFILTDPQRTKVVEAVAPFAESALAYLVQMPISPGHHGTCSAAIHHNRPFACADTADDTSWDAQWRQVCLAHGIRATYSVPVLRPDDGLAVGSFCLCLEEPRAPYEWETQLAVFGAQMAGMLVERDRLDGTLREREAQLAGELADAHILHEVSRELLGEDDVAIIHETIIDAACTIMHSPFASLQMLHGASRLQLLAYRGFSPTAAAAWEWLDDHCGTSCGVALATGQRVIYGDVRGMAAEIGEALVENYRETGIVAMQTTPLKSRNGRIVGMMSTHWGEPHQPSEHELRQLDILARLAADLLERRHTDMELRESDRRKDEFLAMLGHELRNPLAPLRNCLHILRMEATASADSRALFDVMDRQVTQLVRLVDDLLEVSRITRGRIELRRRHVALSDIVTTAVETSQPLLDAYGHRFSVDLPEQPVALDVDPIRIAQVLSNLLNNAAKYTPIRGEIALRACVDDGKVCISVADNGAGVDPGLHSHIFELFTQSEHTRLQTQGGLGIGLTLVRNLVMLHGGTVAVHSEGIGKGSEFTVELPLLDANAALDRTIETAIAPSTRPKRILIIDDNSEHADSLARLLALAHHEVHAVYDGFDALSVIESVAPDVVLLDLGMPDMDGYEVCDRIRALPGGREVVVIAVTGWGQQDDHLRTAKHGFDGHLVKPVDPAEILGRLEAA</sequence>
<dbReference type="CDD" id="cd17580">
    <property type="entry name" value="REC_2_DhkD-like"/>
    <property type="match status" value="1"/>
</dbReference>
<keyword evidence="3 6" id="KW-0597">Phosphoprotein</keyword>
<dbReference type="Gene3D" id="1.10.287.130">
    <property type="match status" value="1"/>
</dbReference>
<dbReference type="InterPro" id="IPR036890">
    <property type="entry name" value="HATPase_C_sf"/>
</dbReference>
<dbReference type="PROSITE" id="PS50109">
    <property type="entry name" value="HIS_KIN"/>
    <property type="match status" value="1"/>
</dbReference>
<evidence type="ECO:0000259" key="8">
    <source>
        <dbReference type="PROSITE" id="PS50109"/>
    </source>
</evidence>
<evidence type="ECO:0000256" key="3">
    <source>
        <dbReference type="ARBA" id="ARBA00022553"/>
    </source>
</evidence>
<dbReference type="InterPro" id="IPR004358">
    <property type="entry name" value="Sig_transdc_His_kin-like_C"/>
</dbReference>
<dbReference type="Gene3D" id="3.30.450.20">
    <property type="entry name" value="PAS domain"/>
    <property type="match status" value="1"/>
</dbReference>
<comment type="catalytic activity">
    <reaction evidence="1">
        <text>ATP + protein L-histidine = ADP + protein N-phospho-L-histidine.</text>
        <dbReference type="EC" id="2.7.13.3"/>
    </reaction>
</comment>
<dbReference type="EMBL" id="JAVDVW010000002">
    <property type="protein sequence ID" value="MDR7100666.1"/>
    <property type="molecule type" value="Genomic_DNA"/>
</dbReference>
<dbReference type="Gene3D" id="2.10.70.100">
    <property type="match status" value="1"/>
</dbReference>
<evidence type="ECO:0000259" key="9">
    <source>
        <dbReference type="PROSITE" id="PS50110"/>
    </source>
</evidence>
<dbReference type="Gene3D" id="3.30.565.10">
    <property type="entry name" value="Histidine kinase-like ATPase, C-terminal domain"/>
    <property type="match status" value="1"/>
</dbReference>
<keyword evidence="4" id="KW-0808">Transferase</keyword>
<dbReference type="InterPro" id="IPR013655">
    <property type="entry name" value="PAS_fold_3"/>
</dbReference>
<dbReference type="PANTHER" id="PTHR43547:SF2">
    <property type="entry name" value="HYBRID SIGNAL TRANSDUCTION HISTIDINE KINASE C"/>
    <property type="match status" value="1"/>
</dbReference>
<dbReference type="RefSeq" id="WP_310055707.1">
    <property type="nucleotide sequence ID" value="NZ_JAVDVW010000002.1"/>
</dbReference>
<feature type="compositionally biased region" description="Low complexity" evidence="7">
    <location>
        <begin position="1"/>
        <end position="13"/>
    </location>
</feature>
<dbReference type="SUPFAM" id="SSF55874">
    <property type="entry name" value="ATPase domain of HSP90 chaperone/DNA topoisomerase II/histidine kinase"/>
    <property type="match status" value="1"/>
</dbReference>
<evidence type="ECO:0000256" key="4">
    <source>
        <dbReference type="ARBA" id="ARBA00022679"/>
    </source>
</evidence>
<dbReference type="SUPFAM" id="SSF52172">
    <property type="entry name" value="CheY-like"/>
    <property type="match status" value="1"/>
</dbReference>
<keyword evidence="11" id="KW-1185">Reference proteome</keyword>
<dbReference type="InterPro" id="IPR003661">
    <property type="entry name" value="HisK_dim/P_dom"/>
</dbReference>
<comment type="caution">
    <text evidence="10">The sequence shown here is derived from an EMBL/GenBank/DDBJ whole genome shotgun (WGS) entry which is preliminary data.</text>
</comment>
<dbReference type="PROSITE" id="PS50110">
    <property type="entry name" value="RESPONSE_REGULATORY"/>
    <property type="match status" value="1"/>
</dbReference>
<dbReference type="InterPro" id="IPR011006">
    <property type="entry name" value="CheY-like_superfamily"/>
</dbReference>
<evidence type="ECO:0000313" key="11">
    <source>
        <dbReference type="Proteomes" id="UP001267878"/>
    </source>
</evidence>
<dbReference type="Gene3D" id="3.40.50.2300">
    <property type="match status" value="1"/>
</dbReference>
<dbReference type="Proteomes" id="UP001267878">
    <property type="component" value="Unassembled WGS sequence"/>
</dbReference>
<dbReference type="Pfam" id="PF00512">
    <property type="entry name" value="HisKA"/>
    <property type="match status" value="1"/>
</dbReference>
<dbReference type="Pfam" id="PF00072">
    <property type="entry name" value="Response_reg"/>
    <property type="match status" value="1"/>
</dbReference>